<dbReference type="EMBL" id="NSLJ01000004">
    <property type="protein sequence ID" value="PDP44748.1"/>
    <property type="molecule type" value="Genomic_DNA"/>
</dbReference>
<dbReference type="InterPro" id="IPR042185">
    <property type="entry name" value="Serpin_sf_2"/>
</dbReference>
<dbReference type="InterPro" id="IPR000215">
    <property type="entry name" value="Serpin_fam"/>
</dbReference>
<dbReference type="PANTHER" id="PTHR11461:SF211">
    <property type="entry name" value="GH10112P-RELATED"/>
    <property type="match status" value="1"/>
</dbReference>
<evidence type="ECO:0000256" key="1">
    <source>
        <dbReference type="RuleBase" id="RU000411"/>
    </source>
</evidence>
<evidence type="ECO:0000313" key="3">
    <source>
        <dbReference type="EMBL" id="PDP44748.1"/>
    </source>
</evidence>
<dbReference type="Gene3D" id="3.30.497.10">
    <property type="entry name" value="Antithrombin, subunit I, domain 2"/>
    <property type="match status" value="1"/>
</dbReference>
<sequence length="482" mass="54489">MSPCYQPTLICSSERHYPPTEKAARLRYLHSGSHHLLPNNHLFSTADAAFLFFYTSRYKERFKFKHVLLKSWIQMKTQWMCIGIMALMGACTSDQETPKPLTEAHPIILKKAEKIEKDNAFAFDLLQTTRKHVTEANVFISPLSVSMALNMTLNGAAGVTADEMKTALRETGYTMEDINEYSHSLREALLKVDPSTTIGMANSIWYKQGELVKEPFILANRTHYDAEVKAVDFSSPATLPAINGWCAQKTNDKITKILDYIPGNAFMYLINAVYFKGIWVTQFKKSDTKRAPFRKADGTTQEVNMMAQKSTFGYTTDECCQYLEMDYGNKAFSMIVMLPNEGQTTRDVIEQLDNKHWSMIIKGIRPTQVSLRMPRFKTECKYGLEKKILPEMGMNVPFTETADFPGITDAAIFISRVIHKTFVQVDEEGTEAAAVTAVEMVKTSSPSTTPINFHINKPFVFAIREKSTGVILFIGEIGEVKE</sequence>
<reference evidence="3 4" key="1">
    <citation type="submission" date="2017-09" db="EMBL/GenBank/DDBJ databases">
        <title>Phase variable restriction modification systems are present in the genome sequences of periodontal pathogens Prevotella intermedia, Tannerella forsythia and Porphyromonas gingivalis.</title>
        <authorList>
            <person name="Haigh R.D."/>
            <person name="Crawford L."/>
            <person name="Ralph J."/>
            <person name="Wanford J."/>
            <person name="Vartoukian S.R."/>
            <person name="Hijazib K."/>
            <person name="Wade W."/>
            <person name="Oggioni M.R."/>
        </authorList>
    </citation>
    <scope>NUCLEOTIDE SEQUENCE [LARGE SCALE GENOMIC DNA]</scope>
    <source>
        <strain evidence="3 4">WW11663</strain>
    </source>
</reference>
<gene>
    <name evidence="3" type="ORF">CLI86_02420</name>
</gene>
<dbReference type="GO" id="GO:0005615">
    <property type="term" value="C:extracellular space"/>
    <property type="evidence" value="ECO:0007669"/>
    <property type="project" value="InterPro"/>
</dbReference>
<proteinExistence type="inferred from homology"/>
<dbReference type="InterPro" id="IPR042178">
    <property type="entry name" value="Serpin_sf_1"/>
</dbReference>
<accession>A0A2A6EAP9</accession>
<evidence type="ECO:0000259" key="2">
    <source>
        <dbReference type="SMART" id="SM00093"/>
    </source>
</evidence>
<dbReference type="CDD" id="cd19588">
    <property type="entry name" value="serpin_miropin-like"/>
    <property type="match status" value="1"/>
</dbReference>
<dbReference type="Gene3D" id="2.30.39.10">
    <property type="entry name" value="Alpha-1-antitrypsin, domain 1"/>
    <property type="match status" value="1"/>
</dbReference>
<evidence type="ECO:0000313" key="4">
    <source>
        <dbReference type="Proteomes" id="UP000219259"/>
    </source>
</evidence>
<dbReference type="InterPro" id="IPR023796">
    <property type="entry name" value="Serpin_dom"/>
</dbReference>
<dbReference type="InterPro" id="IPR036186">
    <property type="entry name" value="Serpin_sf"/>
</dbReference>
<dbReference type="InterPro" id="IPR023795">
    <property type="entry name" value="Serpin_CS"/>
</dbReference>
<dbReference type="AlphaFoldDB" id="A0A2A6EAP9"/>
<dbReference type="GO" id="GO:0004867">
    <property type="term" value="F:serine-type endopeptidase inhibitor activity"/>
    <property type="evidence" value="ECO:0007669"/>
    <property type="project" value="InterPro"/>
</dbReference>
<name>A0A2A6EAP9_TANFO</name>
<feature type="domain" description="Serpin" evidence="2">
    <location>
        <begin position="123"/>
        <end position="480"/>
    </location>
</feature>
<dbReference type="Pfam" id="PF00079">
    <property type="entry name" value="Serpin"/>
    <property type="match status" value="1"/>
</dbReference>
<comment type="similarity">
    <text evidence="1">Belongs to the serpin family.</text>
</comment>
<protein>
    <submittedName>
        <fullName evidence="3">Serpin family protein</fullName>
    </submittedName>
</protein>
<dbReference type="SMART" id="SM00093">
    <property type="entry name" value="SERPIN"/>
    <property type="match status" value="1"/>
</dbReference>
<dbReference type="PANTHER" id="PTHR11461">
    <property type="entry name" value="SERINE PROTEASE INHIBITOR, SERPIN"/>
    <property type="match status" value="1"/>
</dbReference>
<dbReference type="Proteomes" id="UP000219259">
    <property type="component" value="Unassembled WGS sequence"/>
</dbReference>
<dbReference type="SUPFAM" id="SSF56574">
    <property type="entry name" value="Serpins"/>
    <property type="match status" value="1"/>
</dbReference>
<comment type="caution">
    <text evidence="3">The sequence shown here is derived from an EMBL/GenBank/DDBJ whole genome shotgun (WGS) entry which is preliminary data.</text>
</comment>
<organism evidence="3 4">
    <name type="scientific">Tannerella forsythia</name>
    <name type="common">Bacteroides forsythus</name>
    <dbReference type="NCBI Taxonomy" id="28112"/>
    <lineage>
        <taxon>Bacteria</taxon>
        <taxon>Pseudomonadati</taxon>
        <taxon>Bacteroidota</taxon>
        <taxon>Bacteroidia</taxon>
        <taxon>Bacteroidales</taxon>
        <taxon>Tannerellaceae</taxon>
        <taxon>Tannerella</taxon>
    </lineage>
</organism>
<dbReference type="PROSITE" id="PS00284">
    <property type="entry name" value="SERPIN"/>
    <property type="match status" value="1"/>
</dbReference>